<evidence type="ECO:0000256" key="1">
    <source>
        <dbReference type="SAM" id="Coils"/>
    </source>
</evidence>
<dbReference type="eggNOG" id="ENOG502S7UU">
    <property type="taxonomic scope" value="Eukaryota"/>
</dbReference>
<reference evidence="3 4" key="1">
    <citation type="journal article" date="2012" name="New Phytol.">
        <title>Insight into trade-off between wood decay and parasitism from the genome of a fungal forest pathogen.</title>
        <authorList>
            <person name="Olson A."/>
            <person name="Aerts A."/>
            <person name="Asiegbu F."/>
            <person name="Belbahri L."/>
            <person name="Bouzid O."/>
            <person name="Broberg A."/>
            <person name="Canback B."/>
            <person name="Coutinho P.M."/>
            <person name="Cullen D."/>
            <person name="Dalman K."/>
            <person name="Deflorio G."/>
            <person name="van Diepen L.T."/>
            <person name="Dunand C."/>
            <person name="Duplessis S."/>
            <person name="Durling M."/>
            <person name="Gonthier P."/>
            <person name="Grimwood J."/>
            <person name="Fossdal C.G."/>
            <person name="Hansson D."/>
            <person name="Henrissat B."/>
            <person name="Hietala A."/>
            <person name="Himmelstrand K."/>
            <person name="Hoffmeister D."/>
            <person name="Hogberg N."/>
            <person name="James T.Y."/>
            <person name="Karlsson M."/>
            <person name="Kohler A."/>
            <person name="Kues U."/>
            <person name="Lee Y.H."/>
            <person name="Lin Y.C."/>
            <person name="Lind M."/>
            <person name="Lindquist E."/>
            <person name="Lombard V."/>
            <person name="Lucas S."/>
            <person name="Lunden K."/>
            <person name="Morin E."/>
            <person name="Murat C."/>
            <person name="Park J."/>
            <person name="Raffaello T."/>
            <person name="Rouze P."/>
            <person name="Salamov A."/>
            <person name="Schmutz J."/>
            <person name="Solheim H."/>
            <person name="Stahlberg J."/>
            <person name="Velez H."/>
            <person name="de Vries R.P."/>
            <person name="Wiebenga A."/>
            <person name="Woodward S."/>
            <person name="Yakovlev I."/>
            <person name="Garbelotto M."/>
            <person name="Martin F."/>
            <person name="Grigoriev I.V."/>
            <person name="Stenlid J."/>
        </authorList>
    </citation>
    <scope>NUCLEOTIDE SEQUENCE [LARGE SCALE GENOMIC DNA]</scope>
    <source>
        <strain evidence="3 4">TC 32-1</strain>
    </source>
</reference>
<accession>W4KPP4</accession>
<feature type="compositionally biased region" description="Polar residues" evidence="2">
    <location>
        <begin position="515"/>
        <end position="525"/>
    </location>
</feature>
<dbReference type="HOGENOM" id="CLU_035260_1_0_1"/>
<feature type="region of interest" description="Disordered" evidence="2">
    <location>
        <begin position="324"/>
        <end position="478"/>
    </location>
</feature>
<dbReference type="Proteomes" id="UP000030671">
    <property type="component" value="Unassembled WGS sequence"/>
</dbReference>
<dbReference type="PANTHER" id="PTHR42107:SF1">
    <property type="entry name" value="WHIM1 DOMAIN-CONTAINING PROTEIN"/>
    <property type="match status" value="1"/>
</dbReference>
<proteinExistence type="predicted"/>
<evidence type="ECO:0000313" key="4">
    <source>
        <dbReference type="Proteomes" id="UP000030671"/>
    </source>
</evidence>
<feature type="compositionally biased region" description="Basic and acidic residues" evidence="2">
    <location>
        <begin position="429"/>
        <end position="440"/>
    </location>
</feature>
<name>W4KPP4_HETIT</name>
<evidence type="ECO:0008006" key="5">
    <source>
        <dbReference type="Google" id="ProtNLM"/>
    </source>
</evidence>
<dbReference type="PANTHER" id="PTHR42107">
    <property type="entry name" value="YALI0D24453P"/>
    <property type="match status" value="1"/>
</dbReference>
<dbReference type="KEGG" id="hir:HETIRDRAFT_40474"/>
<sequence length="562" mass="62817">MHRPSRRKLETKPAPHDPPGFTTARPHVCPPSDAKHPKDRWETLFVYTFLCKFTQLRTKVEGFESPMDLEEALLSHEPHPILTQILTRFVLNLRPQARNVSADQISSTVLTVLAEFFKTSERTVFWSDELMMNVDPFLGLDGGFFAADWDLKLKVLRQLVELQLTHSTEIKGKIDRAWGVVHNKHKKKELPDPPPLDPMDPNSMENLQFIPFGQDMRRTRFWIVDDSPRVYTSTNPWKVSAVITAVSSTREEYAALVEELRERSPGKVKDESKRSKMEHAHIALVKALESRLELIDNEIARIQKARKKIEQRNLLLAQAEIRQTRTRRQTKRPDYVYYGGGDEDEDEDEYKYGEDDPYEDPLEGGDFARSDTGSGSTGHHGDAEQGRRRSTRTKALNGNGKRLATDTWNSWRGERRSARLGAPSDIQVDEPRPKRARTEESTISVVSVDDLGGSASTQGTSGANGNGNENGPRAAAVKPNEIAMEQVAGRKKSKFWYYAVEPIPTPVPVSSVSSGSNGAKGNEFSSGEVGKKRSAGRGSDIAPRTNGALEGSLSPASSLEDF</sequence>
<feature type="region of interest" description="Disordered" evidence="2">
    <location>
        <begin position="504"/>
        <end position="562"/>
    </location>
</feature>
<dbReference type="InParanoid" id="W4KPP4"/>
<gene>
    <name evidence="3" type="ORF">HETIRDRAFT_40474</name>
</gene>
<dbReference type="AlphaFoldDB" id="W4KPP4"/>
<feature type="coiled-coil region" evidence="1">
    <location>
        <begin position="285"/>
        <end position="322"/>
    </location>
</feature>
<keyword evidence="4" id="KW-1185">Reference proteome</keyword>
<organism evidence="3 4">
    <name type="scientific">Heterobasidion irregulare (strain TC 32-1)</name>
    <dbReference type="NCBI Taxonomy" id="747525"/>
    <lineage>
        <taxon>Eukaryota</taxon>
        <taxon>Fungi</taxon>
        <taxon>Dikarya</taxon>
        <taxon>Basidiomycota</taxon>
        <taxon>Agaricomycotina</taxon>
        <taxon>Agaricomycetes</taxon>
        <taxon>Russulales</taxon>
        <taxon>Bondarzewiaceae</taxon>
        <taxon>Heterobasidion</taxon>
        <taxon>Heterobasidion annosum species complex</taxon>
    </lineage>
</organism>
<dbReference type="STRING" id="747525.W4KPP4"/>
<feature type="region of interest" description="Disordered" evidence="2">
    <location>
        <begin position="1"/>
        <end position="36"/>
    </location>
</feature>
<keyword evidence="1" id="KW-0175">Coiled coil</keyword>
<feature type="compositionally biased region" description="Low complexity" evidence="2">
    <location>
        <begin position="452"/>
        <end position="463"/>
    </location>
</feature>
<evidence type="ECO:0000256" key="2">
    <source>
        <dbReference type="SAM" id="MobiDB-lite"/>
    </source>
</evidence>
<feature type="compositionally biased region" description="Acidic residues" evidence="2">
    <location>
        <begin position="341"/>
        <end position="363"/>
    </location>
</feature>
<dbReference type="RefSeq" id="XP_009540307.1">
    <property type="nucleotide sequence ID" value="XM_009542012.1"/>
</dbReference>
<dbReference type="OrthoDB" id="205403at2759"/>
<dbReference type="GeneID" id="20672515"/>
<evidence type="ECO:0000313" key="3">
    <source>
        <dbReference type="EMBL" id="ETW87026.1"/>
    </source>
</evidence>
<dbReference type="EMBL" id="KI925454">
    <property type="protein sequence ID" value="ETW87026.1"/>
    <property type="molecule type" value="Genomic_DNA"/>
</dbReference>
<protein>
    <recommendedName>
        <fullName evidence="5">WHIM1 domain-containing protein</fullName>
    </recommendedName>
</protein>